<reference evidence="2 3" key="1">
    <citation type="submission" date="2019-03" db="EMBL/GenBank/DDBJ databases">
        <title>First draft genome of Liparis tanakae, snailfish: a comprehensive survey of snailfish specific genes.</title>
        <authorList>
            <person name="Kim W."/>
            <person name="Song I."/>
            <person name="Jeong J.-H."/>
            <person name="Kim D."/>
            <person name="Kim S."/>
            <person name="Ryu S."/>
            <person name="Song J.Y."/>
            <person name="Lee S.K."/>
        </authorList>
    </citation>
    <scope>NUCLEOTIDE SEQUENCE [LARGE SCALE GENOMIC DNA]</scope>
    <source>
        <tissue evidence="2">Muscle</tissue>
    </source>
</reference>
<evidence type="ECO:0000313" key="2">
    <source>
        <dbReference type="EMBL" id="TNN31583.1"/>
    </source>
</evidence>
<organism evidence="2 3">
    <name type="scientific">Liparis tanakae</name>
    <name type="common">Tanaka's snailfish</name>
    <dbReference type="NCBI Taxonomy" id="230148"/>
    <lineage>
        <taxon>Eukaryota</taxon>
        <taxon>Metazoa</taxon>
        <taxon>Chordata</taxon>
        <taxon>Craniata</taxon>
        <taxon>Vertebrata</taxon>
        <taxon>Euteleostomi</taxon>
        <taxon>Actinopterygii</taxon>
        <taxon>Neopterygii</taxon>
        <taxon>Teleostei</taxon>
        <taxon>Neoteleostei</taxon>
        <taxon>Acanthomorphata</taxon>
        <taxon>Eupercaria</taxon>
        <taxon>Perciformes</taxon>
        <taxon>Cottioidei</taxon>
        <taxon>Cottales</taxon>
        <taxon>Liparidae</taxon>
        <taxon>Liparis</taxon>
    </lineage>
</organism>
<evidence type="ECO:0000313" key="3">
    <source>
        <dbReference type="Proteomes" id="UP000314294"/>
    </source>
</evidence>
<proteinExistence type="predicted"/>
<protein>
    <submittedName>
        <fullName evidence="2">Uncharacterized protein</fullName>
    </submittedName>
</protein>
<name>A0A4Z2ES21_9TELE</name>
<evidence type="ECO:0000256" key="1">
    <source>
        <dbReference type="SAM" id="MobiDB-lite"/>
    </source>
</evidence>
<dbReference type="Proteomes" id="UP000314294">
    <property type="component" value="Unassembled WGS sequence"/>
</dbReference>
<accession>A0A4Z2ES21</accession>
<comment type="caution">
    <text evidence="2">The sequence shown here is derived from an EMBL/GenBank/DDBJ whole genome shotgun (WGS) entry which is preliminary data.</text>
</comment>
<keyword evidence="3" id="KW-1185">Reference proteome</keyword>
<dbReference type="EMBL" id="SRLO01003327">
    <property type="protein sequence ID" value="TNN31583.1"/>
    <property type="molecule type" value="Genomic_DNA"/>
</dbReference>
<dbReference type="AlphaFoldDB" id="A0A4Z2ES21"/>
<gene>
    <name evidence="2" type="ORF">EYF80_058265</name>
</gene>
<feature type="region of interest" description="Disordered" evidence="1">
    <location>
        <begin position="1"/>
        <end position="34"/>
    </location>
</feature>
<sequence>MDNGEADISSYFIPKPNDIEKTNPENESDSDCEETVVAKRGRKFSFRDEKLREFTWLSGKRAAGVRQASASRRTCDVSAACSPFNSGKRASLAGKLTS</sequence>